<feature type="chain" id="PRO_5011436119" description="Transmembrane protein" evidence="1">
    <location>
        <begin position="21"/>
        <end position="336"/>
    </location>
</feature>
<name>A0A1I4MJ13_9BURK</name>
<dbReference type="AlphaFoldDB" id="A0A1I4MJ13"/>
<reference evidence="2 3" key="1">
    <citation type="submission" date="2016-10" db="EMBL/GenBank/DDBJ databases">
        <authorList>
            <person name="de Groot N.N."/>
        </authorList>
    </citation>
    <scope>NUCLEOTIDE SEQUENCE [LARGE SCALE GENOMIC DNA]</scope>
    <source>
        <strain evidence="2 3">ATCC 43154</strain>
    </source>
</reference>
<accession>A0A1I4MJ13</accession>
<protein>
    <recommendedName>
        <fullName evidence="4">Transmembrane protein</fullName>
    </recommendedName>
</protein>
<dbReference type="STRING" id="758825.SAMN02982985_02421"/>
<evidence type="ECO:0000313" key="3">
    <source>
        <dbReference type="Proteomes" id="UP000199470"/>
    </source>
</evidence>
<evidence type="ECO:0000313" key="2">
    <source>
        <dbReference type="EMBL" id="SFM03043.1"/>
    </source>
</evidence>
<evidence type="ECO:0008006" key="4">
    <source>
        <dbReference type="Google" id="ProtNLM"/>
    </source>
</evidence>
<evidence type="ECO:0000256" key="1">
    <source>
        <dbReference type="SAM" id="SignalP"/>
    </source>
</evidence>
<proteinExistence type="predicted"/>
<gene>
    <name evidence="2" type="ORF">SAMN02982985_02421</name>
</gene>
<organism evidence="2 3">
    <name type="scientific">Rugamonas rubra</name>
    <dbReference type="NCBI Taxonomy" id="758825"/>
    <lineage>
        <taxon>Bacteria</taxon>
        <taxon>Pseudomonadati</taxon>
        <taxon>Pseudomonadota</taxon>
        <taxon>Betaproteobacteria</taxon>
        <taxon>Burkholderiales</taxon>
        <taxon>Oxalobacteraceae</taxon>
        <taxon>Telluria group</taxon>
        <taxon>Rugamonas</taxon>
    </lineage>
</organism>
<dbReference type="Proteomes" id="UP000199470">
    <property type="component" value="Unassembled WGS sequence"/>
</dbReference>
<dbReference type="RefSeq" id="WP_093387779.1">
    <property type="nucleotide sequence ID" value="NZ_FOTW01000011.1"/>
</dbReference>
<keyword evidence="3" id="KW-1185">Reference proteome</keyword>
<dbReference type="EMBL" id="FOTW01000011">
    <property type="protein sequence ID" value="SFM03043.1"/>
    <property type="molecule type" value="Genomic_DNA"/>
</dbReference>
<sequence length="336" mass="35046">MMPRAALALALALAAAQAGAAPAKGFQFGVIGHSFKAGADAAVLRRAIAEASAGNAAFVVATGIKAAGEPCSDKLYGQRRAMFDAADKPMIVSLAGSDWTGCKNSAGRSNAIERLNRLRELYFADAQSLGERRLALTRQSASAKFRSYAENAHWEYGNVLFATLNLPARNNHFLPEAGRNSEFEDRLVANRAWLQRLFTLAARKRLAGVVLFCDGDPGLQADAGFSLLAGFQSKPSKQDGFAEPRRQLKALAEKFNGKVLLVDAQGGAQAENGNTAGNGNGNGNAASAAATGGEPAIVWRGNLGQLSLAAEWAELRVSPGAAALFTVKGGGADAAQ</sequence>
<keyword evidence="1" id="KW-0732">Signal</keyword>
<dbReference type="OrthoDB" id="58809at2"/>
<feature type="signal peptide" evidence="1">
    <location>
        <begin position="1"/>
        <end position="20"/>
    </location>
</feature>